<dbReference type="Gene3D" id="2.60.40.10">
    <property type="entry name" value="Immunoglobulins"/>
    <property type="match status" value="1"/>
</dbReference>
<dbReference type="InterPro" id="IPR006047">
    <property type="entry name" value="GH13_cat_dom"/>
</dbReference>
<feature type="binding site" evidence="6">
    <location>
        <position position="307"/>
    </location>
    <ligand>
        <name>alpha-maltose 1-phosphate</name>
        <dbReference type="ChEBI" id="CHEBI:63576"/>
    </ligand>
</feature>
<dbReference type="Gene3D" id="1.20.58.80">
    <property type="entry name" value="Phosphotransferase system, lactose/cellobiose-type IIA subunit"/>
    <property type="match status" value="1"/>
</dbReference>
<dbReference type="CDD" id="cd11344">
    <property type="entry name" value="AmyAc_GlgE_like"/>
    <property type="match status" value="1"/>
</dbReference>
<keyword evidence="4 6" id="KW-0119">Carbohydrate metabolism</keyword>
<comment type="catalytic activity">
    <reaction evidence="5 6">
        <text>alpha-maltose 1-phosphate + [(1-&gt;4)-alpha-D-glucosyl](n) = [(1-&gt;4)-alpha-D-glucosyl](n+2) + phosphate</text>
        <dbReference type="Rhea" id="RHEA:42692"/>
        <dbReference type="Rhea" id="RHEA-COMP:9584"/>
        <dbReference type="Rhea" id="RHEA-COMP:10183"/>
        <dbReference type="ChEBI" id="CHEBI:15444"/>
        <dbReference type="ChEBI" id="CHEBI:43474"/>
        <dbReference type="ChEBI" id="CHEBI:63576"/>
        <dbReference type="EC" id="2.4.99.16"/>
    </reaction>
</comment>
<comment type="subunit">
    <text evidence="1 6">Homodimer.</text>
</comment>
<organism evidence="9 10">
    <name type="scientific">Candidatus Marsarchaeota G2 archaeon OSP_D</name>
    <dbReference type="NCBI Taxonomy" id="1978157"/>
    <lineage>
        <taxon>Archaea</taxon>
        <taxon>Candidatus Marsarchaeota</taxon>
        <taxon>Candidatus Marsarchaeota group 2</taxon>
    </lineage>
</organism>
<evidence type="ECO:0000256" key="5">
    <source>
        <dbReference type="ARBA" id="ARBA00048735"/>
    </source>
</evidence>
<dbReference type="SUPFAM" id="SSF51011">
    <property type="entry name" value="Glycosyl hydrolase domain"/>
    <property type="match status" value="1"/>
</dbReference>
<dbReference type="InterPro" id="IPR021828">
    <property type="entry name" value="GlgE_dom_N/S"/>
</dbReference>
<feature type="active site" description="Nucleophile" evidence="6">
    <location>
        <position position="378"/>
    </location>
</feature>
<dbReference type="SUPFAM" id="SSF51445">
    <property type="entry name" value="(Trans)glycosidases"/>
    <property type="match status" value="1"/>
</dbReference>
<protein>
    <recommendedName>
        <fullName evidence="6">Alpha-1,4-glucan:maltose-1-phosphate maltosyltransferase</fullName>
        <shortName evidence="6">GMPMT</shortName>
        <ecNumber evidence="6">2.4.99.16</ecNumber>
    </recommendedName>
    <alternativeName>
        <fullName evidence="6">(1-&gt;4)-alpha-D-glucan:maltose-1-phosphate alpha-D-maltosyltransferase</fullName>
    </alternativeName>
</protein>
<dbReference type="Pfam" id="PF00128">
    <property type="entry name" value="Alpha-amylase"/>
    <property type="match status" value="1"/>
</dbReference>
<dbReference type="InterPro" id="IPR017853">
    <property type="entry name" value="GH"/>
</dbReference>
<evidence type="ECO:0000256" key="4">
    <source>
        <dbReference type="ARBA" id="ARBA00023277"/>
    </source>
</evidence>
<dbReference type="Pfam" id="PF11896">
    <property type="entry name" value="GlgE_dom_N_S"/>
    <property type="match status" value="1"/>
</dbReference>
<dbReference type="GO" id="GO:0016758">
    <property type="term" value="F:hexosyltransferase activity"/>
    <property type="evidence" value="ECO:0007669"/>
    <property type="project" value="UniProtKB-UniRule"/>
</dbReference>
<comment type="caution">
    <text evidence="9">The sequence shown here is derived from an EMBL/GenBank/DDBJ whole genome shotgun (WGS) entry which is preliminary data.</text>
</comment>
<dbReference type="EC" id="2.4.99.16" evidence="6"/>
<dbReference type="InterPro" id="IPR049171">
    <property type="entry name" value="GLGE_C"/>
</dbReference>
<comment type="function">
    <text evidence="6">Maltosyltransferase that uses maltose 1-phosphate (M1P) as the sugar donor to elongate linear or branched alpha-(1-&gt;4)-glucans. Is involved in a branched alpha-glucan biosynthetic pathway from trehalose, together with TreS, Mak and GlgB.</text>
</comment>
<dbReference type="Gene3D" id="2.60.40.1180">
    <property type="entry name" value="Golgi alpha-mannosidase II"/>
    <property type="match status" value="1"/>
</dbReference>
<proteinExistence type="inferred from homology"/>
<feature type="site" description="Transition state stabilizer" evidence="6">
    <location>
        <position position="465"/>
    </location>
</feature>
<gene>
    <name evidence="6" type="primary">glgE</name>
    <name evidence="9" type="ORF">B9Q03_05875</name>
</gene>
<dbReference type="InterPro" id="IPR013783">
    <property type="entry name" value="Ig-like_fold"/>
</dbReference>
<dbReference type="HAMAP" id="MF_02124">
    <property type="entry name" value="GlgE"/>
    <property type="match status" value="1"/>
</dbReference>
<feature type="region of interest" description="Disordered" evidence="7">
    <location>
        <begin position="241"/>
        <end position="271"/>
    </location>
</feature>
<dbReference type="InterPro" id="IPR026585">
    <property type="entry name" value="GlgE"/>
</dbReference>
<dbReference type="GO" id="GO:0030979">
    <property type="term" value="P:alpha-glucan biosynthetic process"/>
    <property type="evidence" value="ECO:0007669"/>
    <property type="project" value="UniProtKB-UniRule"/>
</dbReference>
<reference evidence="9 10" key="1">
    <citation type="submission" date="2017-04" db="EMBL/GenBank/DDBJ databases">
        <title>Novel microbial lineages endemic to geothermal iron-oxide mats fill important gaps in the evolutionary history of Archaea.</title>
        <authorList>
            <person name="Jay Z.J."/>
            <person name="Beam J.P."/>
            <person name="Dlakic M."/>
            <person name="Rusch D.B."/>
            <person name="Kozubal M.A."/>
            <person name="Inskeep W.P."/>
        </authorList>
    </citation>
    <scope>NUCLEOTIDE SEQUENCE [LARGE SCALE GENOMIC DNA]</scope>
    <source>
        <strain evidence="9">OSP_D</strain>
    </source>
</reference>
<evidence type="ECO:0000256" key="6">
    <source>
        <dbReference type="HAMAP-Rule" id="MF_02124"/>
    </source>
</evidence>
<evidence type="ECO:0000256" key="2">
    <source>
        <dbReference type="ARBA" id="ARBA00022676"/>
    </source>
</evidence>
<comment type="similarity">
    <text evidence="6">Belongs to the glycosyl hydrolase 13 family. GlgE subfamily.</text>
</comment>
<evidence type="ECO:0000256" key="1">
    <source>
        <dbReference type="ARBA" id="ARBA00011738"/>
    </source>
</evidence>
<keyword evidence="2 6" id="KW-0328">Glycosyltransferase</keyword>
<accession>A0A2R6AWT5</accession>
<evidence type="ECO:0000313" key="9">
    <source>
        <dbReference type="EMBL" id="PSN90834.1"/>
    </source>
</evidence>
<dbReference type="EMBL" id="NEXE01000045">
    <property type="protein sequence ID" value="PSN90834.1"/>
    <property type="molecule type" value="Genomic_DNA"/>
</dbReference>
<evidence type="ECO:0000256" key="7">
    <source>
        <dbReference type="SAM" id="MobiDB-lite"/>
    </source>
</evidence>
<dbReference type="AlphaFoldDB" id="A0A2R6AWT5"/>
<feature type="binding site" evidence="6">
    <location>
        <position position="247"/>
    </location>
    <ligand>
        <name>alpha-maltose 1-phosphate</name>
        <dbReference type="ChEBI" id="CHEBI:63576"/>
    </ligand>
</feature>
<dbReference type="Pfam" id="PF21702">
    <property type="entry name" value="GLGE_C"/>
    <property type="match status" value="1"/>
</dbReference>
<dbReference type="Gene3D" id="3.20.20.80">
    <property type="entry name" value="Glycosidases"/>
    <property type="match status" value="1"/>
</dbReference>
<dbReference type="GO" id="GO:0004553">
    <property type="term" value="F:hydrolase activity, hydrolyzing O-glycosyl compounds"/>
    <property type="evidence" value="ECO:0007669"/>
    <property type="project" value="InterPro"/>
</dbReference>
<feature type="binding site" evidence="6">
    <location>
        <begin position="518"/>
        <end position="519"/>
    </location>
    <ligand>
        <name>alpha-maltose 1-phosphate</name>
        <dbReference type="ChEBI" id="CHEBI:63576"/>
    </ligand>
</feature>
<dbReference type="PANTHER" id="PTHR47786:SF2">
    <property type="entry name" value="GLYCOSYL HYDROLASE FAMILY 13 CATALYTIC DOMAIN-CONTAINING PROTEIN"/>
    <property type="match status" value="1"/>
</dbReference>
<name>A0A2R6AWT5_9ARCH</name>
<dbReference type="PANTHER" id="PTHR47786">
    <property type="entry name" value="ALPHA-1,4-GLUCAN:MALTOSE-1-PHOSPHATE MALTOSYLTRANSFERASE"/>
    <property type="match status" value="1"/>
</dbReference>
<evidence type="ECO:0000259" key="8">
    <source>
        <dbReference type="SMART" id="SM00642"/>
    </source>
</evidence>
<evidence type="ECO:0000256" key="3">
    <source>
        <dbReference type="ARBA" id="ARBA00022679"/>
    </source>
</evidence>
<dbReference type="InterPro" id="IPR013780">
    <property type="entry name" value="Glyco_hydro_b"/>
</dbReference>
<sequence length="644" mass="74360">MIGREGDIVIQDVHPMIDGGKYSVKRIVGDVLKVDAEVFTTGEKAVCVDLLVKPPSSEVWLRTPMKQVCEDRYVGNYTLLELGSTLYTLEAWVDEYQTWSKGFERWLSSGEDISVDLEDGLNILRGYMRLADAEDSAIISNAIKKIRDSSVDSIYKAVTAKDLLDATRRCSRKHGSVRFTPDLEVMVDRSKAGFSAWYEMFPRSQTRSPERSGTFKDVEARLEDIARMGFDVVYFPPIHPTGRTNRRGKNNSSNPSPTDPGSPWAIGSTEGGHKSIHPELGSLDDFKHLLEKAQSLGLEIALDLAFQCSPDHPYVRDHPEWFYHRSDGSIRYAENPPKRYYDVYPLNFDNPNWPELWEELKSIVEFWIEAGVRIFRVDNPHTKPFSFWKWLIQGIKKEHPDVIFLAEAFTKPNVMYHLAKIGFTQSYTYFTWKNYNWEIEQYFRELSSQPIAEFFRPNLFTNTPDILPFVLQYGGRPAFELRLILAATLSPVYGIYSGYELCENKGVPGKEEYADSEKYELKPRDWDAPGNIKPLITRINKIRRENPALQNFRNIRFCEVNNPNLVAYIRWSDDYSNVILVVVNVNPFEEHYAKVRTSLGEFGVNTSEYFMEDLLTGVRYTWHSEENFVKLNPKTQCAHIFRVK</sequence>
<feature type="binding site" evidence="6">
    <location>
        <position position="342"/>
    </location>
    <ligand>
        <name>alpha-maltose 1-phosphate</name>
        <dbReference type="ChEBI" id="CHEBI:63576"/>
    </ligand>
</feature>
<feature type="domain" description="Glycosyl hydrolase family 13 catalytic" evidence="8">
    <location>
        <begin position="199"/>
        <end position="543"/>
    </location>
</feature>
<feature type="binding site" evidence="6">
    <location>
        <position position="379"/>
    </location>
    <ligand>
        <name>alpha-maltose 1-phosphate</name>
        <dbReference type="ChEBI" id="CHEBI:63576"/>
    </ligand>
</feature>
<feature type="active site" description="Proton donor" evidence="6">
    <location>
        <position position="407"/>
    </location>
</feature>
<dbReference type="SMART" id="SM00642">
    <property type="entry name" value="Aamy"/>
    <property type="match status" value="1"/>
</dbReference>
<keyword evidence="3 6" id="KW-0808">Transferase</keyword>
<dbReference type="Proteomes" id="UP000240322">
    <property type="component" value="Unassembled WGS sequence"/>
</dbReference>
<evidence type="ECO:0000313" key="10">
    <source>
        <dbReference type="Proteomes" id="UP000240322"/>
    </source>
</evidence>